<feature type="domain" description="Glucose-methanol-choline oxidoreductase C-terminal" evidence="8">
    <location>
        <begin position="472"/>
        <end position="602"/>
    </location>
</feature>
<evidence type="ECO:0000256" key="2">
    <source>
        <dbReference type="ARBA" id="ARBA00010790"/>
    </source>
</evidence>
<dbReference type="Proteomes" id="UP000318416">
    <property type="component" value="Unassembled WGS sequence"/>
</dbReference>
<comment type="caution">
    <text evidence="9">The sequence shown here is derived from an EMBL/GenBank/DDBJ whole genome shotgun (WGS) entry which is preliminary data.</text>
</comment>
<name>A0A561ELY9_9ACTN</name>
<dbReference type="GO" id="GO:0071949">
    <property type="term" value="F:FAD binding"/>
    <property type="evidence" value="ECO:0007669"/>
    <property type="project" value="InterPro"/>
</dbReference>
<reference evidence="9 10" key="1">
    <citation type="submission" date="2019-06" db="EMBL/GenBank/DDBJ databases">
        <title>Sequencing the genomes of 1000 actinobacteria strains.</title>
        <authorList>
            <person name="Klenk H.-P."/>
        </authorList>
    </citation>
    <scope>NUCLEOTIDE SEQUENCE [LARGE SCALE GENOMIC DNA]</scope>
    <source>
        <strain evidence="9 10">DSM 41649</strain>
    </source>
</reference>
<gene>
    <name evidence="9" type="ORF">FB465_1617</name>
</gene>
<dbReference type="Pfam" id="PF05199">
    <property type="entry name" value="GMC_oxred_C"/>
    <property type="match status" value="1"/>
</dbReference>
<protein>
    <submittedName>
        <fullName evidence="9">Choline dehydrogenase-like flavoprotein</fullName>
    </submittedName>
</protein>
<proteinExistence type="inferred from homology"/>
<dbReference type="InterPro" id="IPR036188">
    <property type="entry name" value="FAD/NAD-bd_sf"/>
</dbReference>
<keyword evidence="5" id="KW-0560">Oxidoreductase</keyword>
<dbReference type="Gene3D" id="3.50.50.60">
    <property type="entry name" value="FAD/NAD(P)-binding domain"/>
    <property type="match status" value="2"/>
</dbReference>
<organism evidence="9 10">
    <name type="scientific">Kitasatospora atroaurantiaca</name>
    <dbReference type="NCBI Taxonomy" id="285545"/>
    <lineage>
        <taxon>Bacteria</taxon>
        <taxon>Bacillati</taxon>
        <taxon>Actinomycetota</taxon>
        <taxon>Actinomycetes</taxon>
        <taxon>Kitasatosporales</taxon>
        <taxon>Streptomycetaceae</taxon>
        <taxon>Kitasatospora</taxon>
    </lineage>
</organism>
<comment type="similarity">
    <text evidence="2">Belongs to the GMC oxidoreductase family.</text>
</comment>
<dbReference type="InterPro" id="IPR000172">
    <property type="entry name" value="GMC_OxRdtase_N"/>
</dbReference>
<dbReference type="PANTHER" id="PTHR42784:SF1">
    <property type="entry name" value="PYRANOSE 2-OXIDASE"/>
    <property type="match status" value="1"/>
</dbReference>
<dbReference type="SUPFAM" id="SSF51905">
    <property type="entry name" value="FAD/NAD(P)-binding domain"/>
    <property type="match status" value="1"/>
</dbReference>
<evidence type="ECO:0000259" key="8">
    <source>
        <dbReference type="Pfam" id="PF05199"/>
    </source>
</evidence>
<dbReference type="InterPro" id="IPR007867">
    <property type="entry name" value="GMC_OxRtase_C"/>
</dbReference>
<feature type="domain" description="Glucose-methanol-choline oxidoreductase N-terminal" evidence="6">
    <location>
        <begin position="265"/>
        <end position="368"/>
    </location>
</feature>
<keyword evidence="3" id="KW-0285">Flavoprotein</keyword>
<evidence type="ECO:0000256" key="1">
    <source>
        <dbReference type="ARBA" id="ARBA00001974"/>
    </source>
</evidence>
<evidence type="ECO:0000256" key="3">
    <source>
        <dbReference type="ARBA" id="ARBA00022630"/>
    </source>
</evidence>
<evidence type="ECO:0000256" key="5">
    <source>
        <dbReference type="ARBA" id="ARBA00023002"/>
    </source>
</evidence>
<dbReference type="AlphaFoldDB" id="A0A561ELY9"/>
<comment type="cofactor">
    <cofactor evidence="1">
        <name>FAD</name>
        <dbReference type="ChEBI" id="CHEBI:57692"/>
    </cofactor>
</comment>
<keyword evidence="10" id="KW-1185">Reference proteome</keyword>
<accession>A0A561ELY9</accession>
<dbReference type="InterPro" id="IPR002938">
    <property type="entry name" value="FAD-bd"/>
</dbReference>
<evidence type="ECO:0000313" key="9">
    <source>
        <dbReference type="EMBL" id="TWE16634.1"/>
    </source>
</evidence>
<evidence type="ECO:0000313" key="10">
    <source>
        <dbReference type="Proteomes" id="UP000318416"/>
    </source>
</evidence>
<evidence type="ECO:0000259" key="7">
    <source>
        <dbReference type="Pfam" id="PF01494"/>
    </source>
</evidence>
<dbReference type="GO" id="GO:0016614">
    <property type="term" value="F:oxidoreductase activity, acting on CH-OH group of donors"/>
    <property type="evidence" value="ECO:0007669"/>
    <property type="project" value="InterPro"/>
</dbReference>
<dbReference type="Pfam" id="PF01494">
    <property type="entry name" value="FAD_binding_3"/>
    <property type="match status" value="1"/>
</dbReference>
<dbReference type="InterPro" id="IPR051473">
    <property type="entry name" value="P2Ox-like"/>
</dbReference>
<dbReference type="EMBL" id="VIVR01000001">
    <property type="protein sequence ID" value="TWE16634.1"/>
    <property type="molecule type" value="Genomic_DNA"/>
</dbReference>
<sequence length="636" mass="69680">MNHARELDGHKYDVIVVGAGLAGTMVAKQLGDQGWRVLVLEAGTQTLDTWPGHLDAMNTFYAALAKVPNSPYRPNEAAPSSDVLHTVSKPGGGYESKGYLVQNGPLPYGTDYLRANGGTFMHWLGLTPRMHPTDFQVRTTYDYGLDWPIGYEDLEPYYRAAEREIGVSGDVAEQKREIGLPFPEDYVFPMHEIPSSYLDRVLARDLDGTRVDSAHTSEPIELKVVNTPHGRNSTPNNMYDGGKGYRPVEAAGLPNYGERCVGNSSCTPICPVQAKYNPLKTQAAWSQKVTLAARAVVTRVLAGENGRVFGVEYQAYDDPAAPVATTHTAEAHIVVLAAHAIENAKLLLASQLANSSDQVGRNLMDHPVMLTWGLMPQPVGPYRGPGSTSALEAFRTGDTRSSHAPFRAVIANWGWIWAAFSPGSDVAGKLGIPFSTQKPRGKAVYGRRLREELGDEIGRQFAFQFEMEQDAEARNRVTIDRRYRDRLGNHRPVLTYDLSDHVKEGMAVAQHVSQQIFVQLRAESHTCYSDESPSFFEYEGAPFEFHGAGHGAGTHIMGTAPANSVVDQWQRTWDHPNLYAVGCGSMPSIGTSNPSLTMTALALRSAEQIHRDLMDLHRPLMAGVGTSPADRPEAAK</sequence>
<feature type="domain" description="FAD-binding" evidence="7">
    <location>
        <begin position="11"/>
        <end position="49"/>
    </location>
</feature>
<dbReference type="OrthoDB" id="9798604at2"/>
<evidence type="ECO:0000256" key="4">
    <source>
        <dbReference type="ARBA" id="ARBA00022827"/>
    </source>
</evidence>
<dbReference type="RefSeq" id="WP_145788935.1">
    <property type="nucleotide sequence ID" value="NZ_BAAABR010000002.1"/>
</dbReference>
<evidence type="ECO:0000259" key="6">
    <source>
        <dbReference type="Pfam" id="PF00732"/>
    </source>
</evidence>
<keyword evidence="4" id="KW-0274">FAD</keyword>
<dbReference type="Pfam" id="PF00732">
    <property type="entry name" value="GMC_oxred_N"/>
    <property type="match status" value="1"/>
</dbReference>
<dbReference type="PANTHER" id="PTHR42784">
    <property type="entry name" value="PYRANOSE 2-OXIDASE"/>
    <property type="match status" value="1"/>
</dbReference>